<dbReference type="EMBL" id="CAXLJL010000501">
    <property type="protein sequence ID" value="CAL5138544.1"/>
    <property type="molecule type" value="Genomic_DNA"/>
</dbReference>
<evidence type="ECO:0000259" key="3">
    <source>
        <dbReference type="PROSITE" id="PS50835"/>
    </source>
</evidence>
<evidence type="ECO:0000313" key="5">
    <source>
        <dbReference type="Proteomes" id="UP001497525"/>
    </source>
</evidence>
<dbReference type="Proteomes" id="UP001497525">
    <property type="component" value="Unassembled WGS sequence"/>
</dbReference>
<feature type="domain" description="Ig-like" evidence="3">
    <location>
        <begin position="2235"/>
        <end position="2340"/>
    </location>
</feature>
<dbReference type="InterPro" id="IPR007110">
    <property type="entry name" value="Ig-like_dom"/>
</dbReference>
<feature type="domain" description="Ig-like" evidence="3">
    <location>
        <begin position="1817"/>
        <end position="1905"/>
    </location>
</feature>
<name>A0AAV2TQN7_CALDB</name>
<keyword evidence="2" id="KW-1133">Transmembrane helix</keyword>
<evidence type="ECO:0000256" key="1">
    <source>
        <dbReference type="SAM" id="MobiDB-lite"/>
    </source>
</evidence>
<reference evidence="4" key="1">
    <citation type="submission" date="2024-06" db="EMBL/GenBank/DDBJ databases">
        <authorList>
            <person name="Liu X."/>
            <person name="Lenzi L."/>
            <person name="Haldenby T S."/>
            <person name="Uol C."/>
        </authorList>
    </citation>
    <scope>NUCLEOTIDE SEQUENCE</scope>
</reference>
<proteinExistence type="predicted"/>
<sequence length="2700" mass="309048">MLTCTLIGQAIIIYVSVNHVGGICQGVKDFQDMQRYPEGDEDYDHWIKNWDNNAISPQYAIRKGARITSIEIYKLADGKYVDFCYPTSDHNQHAWCVHSNGFTREKVYFKPPSFTCDAVAEQKDMLIVQFNMWEHGWFSTWQKRDDLYKYYLRMYYVSPTKRGKRQFVTIPSGILEHRLCPQIAISGHSSTEQSLIQYLSVPEENSVTYNMFANRIVTLKEGQKIDLTMYTYLMNTDYLCCYDYYIDRFGDLRWIDQGKGSYHRKNAGSRVFMNYGFLAKDSWKKRYMVKLHIKVMLNTVALLFSTASSCRDMVKYFHPTLEQWILFKNSRATLPPWSRRYSDRQPAMRIIQVIMTHKAIYQEGESVHINIEEYSGEIVCSAEHLNAPPKRITRGKILGGNIIEIAGIQITESGRYHCTSPVFDGMKRLVHVVRNHYIIVLPRQSKDITIYLTKEPLKEGNSFTDDYYRKDHMGRLYARSDRPVFISCVYRLCRRLDNFGEYKVSNLTHARLVHRASFMTEDGDWRVYVHSYEIQADDLFDVAIKQQIVCRHQYTPDRAVVHNEENVTNVIVSRRILYTVSRRPPILVRDTFITSDYVLTKRVYENTTHIKQYEHEEGPWIGEFISLHYESDCGLVRVQTVSEYNTSECELRSKVLTERENKQYVTTPEFQISQGMIATRNVFKCFFCLSAKKVRIALFNRENASLEFYSSSGTQKRIYTTSLKIGWFGTVNVGESVTMLWPIPEKQENFAFCSYKAHGDKRDTRIARGIRIERCSTKGWIKVTLTKIGPAESGLYQCFSRACSECAAHSLDRARLVSVIPKVRTELKYENQVPDEGDQVTLLVNQTVLVTCSARVAFHFRGTVQLSMTFETHFPSQSAYLELEHYSLAGKQITAGQEMLLFGSHIITAPPPKLYWDHMIVVCKLTVNNFKRDENDISVCDLDVTSRDRAVLHMFVELPPTFFPEHIHASDPMLEMMLKQSAAGDPQKALSSQNPHVYNSSSKTQDVSYTVFLGQPRGILKTWVVYQKKRFLGLTECQNGEQVNLSQTDVKNLRLPDQTHGRNFLKAQFTCPTTKRFVGLVSTIVNSGNLNRSLGINQKLVHCRLIDGFAHLNGLLHRSKECEEKADKLTIRPSYRIVRFVRSPESDILIPQPDARIPRNVVRPVTPLRQPILKVISWSGSERRAAHFRCEVQGYNPDLEGVLYVENIRTEQSSPRRFRLVAISKFRTIADHSFADLTWLEIEKNLRQFRVYCVVWVKKRGRKIRHSLQTLPLSDSADTYVSSPVGNLQLSPECPEPPHIQLKFSTFENADRVDAICKLASPVSQNLLKLYYVSSESTIGVCAFGRLDESTPPPHEIKCSVVSASDRNCTEYSESDDIGSPHYAIACFANKDGNTGVFHRQIQFTVTKLRPEDFNGFIFCETVNVTDFYGSLPRLVSELRQIKFRIAAQITDFSFDRTRQIWRCTTVAYPPIDTGSVRLLSASPQKLYEQLQYYYGQSVEKRNFTPVDPTLHPSANLTRLTEISGIFQTIHFEPSELLAGSLYTGTVNLQCNFEAKHRVLQTKIENPDITRSLTGRHPNVRLAGEEVTYFCNLPYSQEDPISTVVLARMAEDYWLRYDQAVITVQLMEQREKSWEPTNDANIKWRVREAWDNEDKLRVSVRRQSSEITVRIGLKSGREFDSGKYYCSAYTLKGTGISGDATIVVIKGQTREITFGRRLIGEKKLWFKLTRSVLAGELLHTRCVLWSTDPDNRIVTRVSIPLPTGNRYSNYTNGLFNHPHGILLATAELYESVQWRPQPPELRCHAESPGSSQMQALPSLSVVCKQPTLRWEPAGPSVYSRSTLLTCTASGGCEQAKVYWRWVAGPLPHLPLQGFTVNSSAFTEGNRLLLSRLPQAGAYVFSCVVSCRCGMQTFSRFIDVPFVLLCGEADEQKIREIEQLEDELVKAEKTPVEPVSEDQTYSEEHEEESVAKAIEAEESTEYQAEKGSFSRLEEPVDDIALRLKEAETEQVASGNALQHRNAVENLKLQNLPTVHGKRFFSGSKPIPKDGHYRQQQKVGTKAGGEHELPDGYIFRKNKDSSSYLIGGDEEFRTIKSLSYWNQLRKMTPMKRNRRKPGNTETAALDTSLSLAESHLLGRSMSGHADEDEWVKMFASLRQKKTIHSGRPHYPIKDFGKARSDGWISHPEDDVKYSPGDVRRLKERTVVTCSRGNCDQKKKQLSLCLDNAKLIVSPQFATVLCPVRTLCSSNTQPAVGITWFRTPSMTYLNWSEWEDIVQVSLLKNHIRLLSPRYRNRVFTYPPLKWKNAHTMDINMIKEGDYGFYGCRVTFGRLEPKSQASYLAREPLCIAQPQQPPTLKINYQRQKEFRQGASLSPRHIVELQCSAPAHQIFCEELDIISKGYRLIQTRLTSFLTIQTEQSIQKIHLDDLVKTPAILLFKTDPTGRRLLVKKWRFFQPPEYSKIRVTCKAVPELIKPAFDLPVYWTQLNENFHRLFDKSIHTESSTVSLRLFPTSPELEIIPQLTGESRGHIGMVTILAGRVLTCNVRSVNLTYPEFIIFPILAACVNRTRKLLEVCAKNWVDYSRMPISWKTIRQPGTVQVLIPGGVRSLGYYQAKCIPLGLNITKSFILKVTVASVKTEFCWDILISCLILGVIVMFGAFVCKSLLCRRSYPMTTSTDDGPERIGLLTVRVEGVPHIPQI</sequence>
<feature type="transmembrane region" description="Helical" evidence="2">
    <location>
        <begin position="2644"/>
        <end position="2666"/>
    </location>
</feature>
<accession>A0AAV2TQN7</accession>
<keyword evidence="2" id="KW-0812">Transmembrane</keyword>
<protein>
    <recommendedName>
        <fullName evidence="3">Ig-like domain-containing protein</fullName>
    </recommendedName>
</protein>
<comment type="caution">
    <text evidence="4">The sequence shown here is derived from an EMBL/GenBank/DDBJ whole genome shotgun (WGS) entry which is preliminary data.</text>
</comment>
<dbReference type="PROSITE" id="PS50835">
    <property type="entry name" value="IG_LIKE"/>
    <property type="match status" value="2"/>
</dbReference>
<gene>
    <name evidence="4" type="ORF">CDAUBV1_LOCUS13371</name>
</gene>
<organism evidence="4 5">
    <name type="scientific">Calicophoron daubneyi</name>
    <name type="common">Rumen fluke</name>
    <name type="synonym">Paramphistomum daubneyi</name>
    <dbReference type="NCBI Taxonomy" id="300641"/>
    <lineage>
        <taxon>Eukaryota</taxon>
        <taxon>Metazoa</taxon>
        <taxon>Spiralia</taxon>
        <taxon>Lophotrochozoa</taxon>
        <taxon>Platyhelminthes</taxon>
        <taxon>Trematoda</taxon>
        <taxon>Digenea</taxon>
        <taxon>Plagiorchiida</taxon>
        <taxon>Pronocephalata</taxon>
        <taxon>Paramphistomoidea</taxon>
        <taxon>Paramphistomidae</taxon>
        <taxon>Calicophoron</taxon>
    </lineage>
</organism>
<keyword evidence="2" id="KW-0472">Membrane</keyword>
<evidence type="ECO:0000313" key="4">
    <source>
        <dbReference type="EMBL" id="CAL5138544.1"/>
    </source>
</evidence>
<evidence type="ECO:0000256" key="2">
    <source>
        <dbReference type="SAM" id="Phobius"/>
    </source>
</evidence>
<feature type="region of interest" description="Disordered" evidence="1">
    <location>
        <begin position="1947"/>
        <end position="1988"/>
    </location>
</feature>